<accession>A0A8H6MAJ6</accession>
<organism evidence="2 3">
    <name type="scientific">Ephemerocybe angulata</name>
    <dbReference type="NCBI Taxonomy" id="980116"/>
    <lineage>
        <taxon>Eukaryota</taxon>
        <taxon>Fungi</taxon>
        <taxon>Dikarya</taxon>
        <taxon>Basidiomycota</taxon>
        <taxon>Agaricomycotina</taxon>
        <taxon>Agaricomycetes</taxon>
        <taxon>Agaricomycetidae</taxon>
        <taxon>Agaricales</taxon>
        <taxon>Agaricineae</taxon>
        <taxon>Psathyrellaceae</taxon>
        <taxon>Ephemerocybe</taxon>
    </lineage>
</organism>
<name>A0A8H6MAJ6_9AGAR</name>
<dbReference type="Gene3D" id="3.80.10.10">
    <property type="entry name" value="Ribonuclease Inhibitor"/>
    <property type="match status" value="1"/>
</dbReference>
<feature type="region of interest" description="Disordered" evidence="1">
    <location>
        <begin position="1"/>
        <end position="42"/>
    </location>
</feature>
<gene>
    <name evidence="2" type="ORF">DFP72DRAFT_889856</name>
</gene>
<dbReference type="EMBL" id="JACGCI010000020">
    <property type="protein sequence ID" value="KAF6758076.1"/>
    <property type="molecule type" value="Genomic_DNA"/>
</dbReference>
<sequence>MASSPGTPCDHDTTSHLSSPSAGPFEAPQGLPEADKPTSSPSAVEQVMVNQDLLYHIFSKFLPVDGESQIPGPLEREMLLQLAHTCQAFSNPALDCLWRCLSSLIPLIRLIPEVQVFDGAYYMVAGQSVGSSFTRYAKRVRFLEQSATDGASPTVADPSLYVLLAQALGSTSLLPGLVSLNISRFPSSSLPLHSLPLLFPPSSFWSLCSPSLKEATIADQALSPCTLRLVLPLLCARTKLTYLSLNHHDAEAFGDELWEDVVDFRGLEDLRIVLPKCRLPSFFLSRASSRLVDLRSLCLDVKWKWKKKKRGKVPSDESTTDSGPSVGMLITETSSSLVPKRFPNLRFLAFSSRSIGNPSRHRNILSSLFANLISLELSIPIASLSSLAGDEDLLKTCPSLKRMTIKEQQQARPWEDERAIPVNTLMSFLLHPTLDQLVVEFTTFGQAIDEGDSIEDTLDHILLTAKEPLRSLTLPRSWGFECDAPVQLLAKISQQAPGLEHLAISIDSTAASTLVLNQKIPRFSSLRQLEIRDSRDIQDKPFTPREYKALACYLDDCFPQLTTVRLVSTDEPSKCEAWEFIESLRVLYQENRRLRARF</sequence>
<dbReference type="OrthoDB" id="10298419at2759"/>
<reference evidence="2 3" key="1">
    <citation type="submission" date="2020-07" db="EMBL/GenBank/DDBJ databases">
        <title>Comparative genomics of pyrophilous fungi reveals a link between fire events and developmental genes.</title>
        <authorList>
            <consortium name="DOE Joint Genome Institute"/>
            <person name="Steindorff A.S."/>
            <person name="Carver A."/>
            <person name="Calhoun S."/>
            <person name="Stillman K."/>
            <person name="Liu H."/>
            <person name="Lipzen A."/>
            <person name="Pangilinan J."/>
            <person name="Labutti K."/>
            <person name="Bruns T.D."/>
            <person name="Grigoriev I.V."/>
        </authorList>
    </citation>
    <scope>NUCLEOTIDE SEQUENCE [LARGE SCALE GENOMIC DNA]</scope>
    <source>
        <strain evidence="2 3">CBS 144469</strain>
    </source>
</reference>
<proteinExistence type="predicted"/>
<dbReference type="InterPro" id="IPR032675">
    <property type="entry name" value="LRR_dom_sf"/>
</dbReference>
<keyword evidence="3" id="KW-1185">Reference proteome</keyword>
<evidence type="ECO:0000313" key="2">
    <source>
        <dbReference type="EMBL" id="KAF6758076.1"/>
    </source>
</evidence>
<evidence type="ECO:0000256" key="1">
    <source>
        <dbReference type="SAM" id="MobiDB-lite"/>
    </source>
</evidence>
<comment type="caution">
    <text evidence="2">The sequence shown here is derived from an EMBL/GenBank/DDBJ whole genome shotgun (WGS) entry which is preliminary data.</text>
</comment>
<protein>
    <submittedName>
        <fullName evidence="2">Uncharacterized protein</fullName>
    </submittedName>
</protein>
<dbReference type="AlphaFoldDB" id="A0A8H6MAJ6"/>
<dbReference type="Proteomes" id="UP000521943">
    <property type="component" value="Unassembled WGS sequence"/>
</dbReference>
<dbReference type="SUPFAM" id="SSF52047">
    <property type="entry name" value="RNI-like"/>
    <property type="match status" value="1"/>
</dbReference>
<evidence type="ECO:0000313" key="3">
    <source>
        <dbReference type="Proteomes" id="UP000521943"/>
    </source>
</evidence>